<keyword evidence="2 4" id="KW-0472">Membrane</keyword>
<dbReference type="EMBL" id="WRXN01000002">
    <property type="protein sequence ID" value="MVT07925.1"/>
    <property type="molecule type" value="Genomic_DNA"/>
</dbReference>
<dbReference type="Pfam" id="PF00691">
    <property type="entry name" value="OmpA"/>
    <property type="match status" value="1"/>
</dbReference>
<evidence type="ECO:0000256" key="3">
    <source>
        <dbReference type="ARBA" id="ARBA00023237"/>
    </source>
</evidence>
<protein>
    <submittedName>
        <fullName evidence="6">OmpA family protein</fullName>
    </submittedName>
</protein>
<dbReference type="AlphaFoldDB" id="A0A7K1U1M3"/>
<dbReference type="PANTHER" id="PTHR30329:SF21">
    <property type="entry name" value="LIPOPROTEIN YIAD-RELATED"/>
    <property type="match status" value="1"/>
</dbReference>
<evidence type="ECO:0000313" key="6">
    <source>
        <dbReference type="EMBL" id="MVT07925.1"/>
    </source>
</evidence>
<keyword evidence="7" id="KW-1185">Reference proteome</keyword>
<evidence type="ECO:0000256" key="4">
    <source>
        <dbReference type="PROSITE-ProRule" id="PRU00473"/>
    </source>
</evidence>
<dbReference type="CDD" id="cd07185">
    <property type="entry name" value="OmpA_C-like"/>
    <property type="match status" value="1"/>
</dbReference>
<proteinExistence type="predicted"/>
<dbReference type="PRINTS" id="PR01021">
    <property type="entry name" value="OMPADOMAIN"/>
</dbReference>
<dbReference type="Gene3D" id="3.30.1330.60">
    <property type="entry name" value="OmpA-like domain"/>
    <property type="match status" value="1"/>
</dbReference>
<comment type="caution">
    <text evidence="6">The sequence shown here is derived from an EMBL/GenBank/DDBJ whole genome shotgun (WGS) entry which is preliminary data.</text>
</comment>
<dbReference type="GO" id="GO:0009279">
    <property type="term" value="C:cell outer membrane"/>
    <property type="evidence" value="ECO:0007669"/>
    <property type="project" value="UniProtKB-SubCell"/>
</dbReference>
<keyword evidence="3" id="KW-0998">Cell outer membrane</keyword>
<dbReference type="Proteomes" id="UP000461730">
    <property type="component" value="Unassembled WGS sequence"/>
</dbReference>
<feature type="domain" description="OmpA-like" evidence="5">
    <location>
        <begin position="481"/>
        <end position="601"/>
    </location>
</feature>
<dbReference type="SUPFAM" id="SSF103088">
    <property type="entry name" value="OmpA-like"/>
    <property type="match status" value="1"/>
</dbReference>
<comment type="subcellular location">
    <subcellularLocation>
        <location evidence="1">Cell outer membrane</location>
    </subcellularLocation>
</comment>
<organism evidence="6 7">
    <name type="scientific">Chitinophaga tropicalis</name>
    <dbReference type="NCBI Taxonomy" id="2683588"/>
    <lineage>
        <taxon>Bacteria</taxon>
        <taxon>Pseudomonadati</taxon>
        <taxon>Bacteroidota</taxon>
        <taxon>Chitinophagia</taxon>
        <taxon>Chitinophagales</taxon>
        <taxon>Chitinophagaceae</taxon>
        <taxon>Chitinophaga</taxon>
    </lineage>
</organism>
<name>A0A7K1U1M3_9BACT</name>
<dbReference type="InterPro" id="IPR011659">
    <property type="entry name" value="WD40"/>
</dbReference>
<dbReference type="InterPro" id="IPR036737">
    <property type="entry name" value="OmpA-like_sf"/>
</dbReference>
<dbReference type="InterPro" id="IPR006664">
    <property type="entry name" value="OMP_bac"/>
</dbReference>
<dbReference type="Pfam" id="PF07676">
    <property type="entry name" value="PD40"/>
    <property type="match status" value="1"/>
</dbReference>
<reference evidence="6 7" key="1">
    <citation type="submission" date="2019-12" db="EMBL/GenBank/DDBJ databases">
        <title>Chitinophaga sp. strain ysch24 (GDMCC 1.1355), whole genome shotgun sequence.</title>
        <authorList>
            <person name="Zhang X."/>
        </authorList>
    </citation>
    <scope>NUCLEOTIDE SEQUENCE [LARGE SCALE GENOMIC DNA]</scope>
    <source>
        <strain evidence="7">ysch24</strain>
    </source>
</reference>
<evidence type="ECO:0000256" key="2">
    <source>
        <dbReference type="ARBA" id="ARBA00023136"/>
    </source>
</evidence>
<evidence type="ECO:0000313" key="7">
    <source>
        <dbReference type="Proteomes" id="UP000461730"/>
    </source>
</evidence>
<dbReference type="InterPro" id="IPR006665">
    <property type="entry name" value="OmpA-like"/>
</dbReference>
<dbReference type="InterPro" id="IPR050330">
    <property type="entry name" value="Bact_OuterMem_StrucFunc"/>
</dbReference>
<evidence type="ECO:0000256" key="1">
    <source>
        <dbReference type="ARBA" id="ARBA00004442"/>
    </source>
</evidence>
<gene>
    <name evidence="6" type="ORF">GO493_06605</name>
</gene>
<sequence length="601" mass="68217">MSHLRIVLVFGLLFCQMKLYGQEEKSLTELGDEAFLREEYAVAARLYTRVAEKRGERASLKLMEKIARSYREMTRFNMAGYWYKQMLLRPDCPASVNMVYGELMKNIETYDSAKIYLQRFTSSNADSMKLKNMLIAGCDSALLWKTGLLTLAVENMKELSSDGDDWISGVRKDGLLLVSNGYRKMSLTSGAERNPAIDPRVNMPYSKAYLFKQYEKGSRANTYMEEIVPDILGKLPYHVGPVCFNSREDTMYITLNVPNKNLTDRKKRGPVNGRRLISLSRSVKKEDKWSVPEPVTELNAPGSYTGNAVLNETGSIMYFVSDRPGGLGGKDIWYSERQRGGHWSTPVNCGPVINTPYEESFPTVNEANTLYFSSKGHAGMGGFDIFRAEGKGNNWTDIRNMRSPFNSGGDDLGFIMKSNMYEGYFSSNRPASSEGDDIYHFLDNHFTEKLKDPDAGKPPVVIEEVPKVLPPAPVHKENIDSMVIDKLERMSFYYDYNSTILLTESRELLDRLAVVLSQYPGWKLMIRSYTDSRGSDNYNMNLSAMRCFAVIEYLIKKGVAPGRLYYENLGEKDLITPCGNGVPCDDTDHRKNRRTMLRVIK</sequence>
<accession>A0A7K1U1M3</accession>
<evidence type="ECO:0000259" key="5">
    <source>
        <dbReference type="PROSITE" id="PS51123"/>
    </source>
</evidence>
<dbReference type="PANTHER" id="PTHR30329">
    <property type="entry name" value="STATOR ELEMENT OF FLAGELLAR MOTOR COMPLEX"/>
    <property type="match status" value="1"/>
</dbReference>
<dbReference type="PROSITE" id="PS51123">
    <property type="entry name" value="OMPA_2"/>
    <property type="match status" value="1"/>
</dbReference>